<dbReference type="InterPro" id="IPR009019">
    <property type="entry name" value="KH_sf_prok-type"/>
</dbReference>
<evidence type="ECO:0000313" key="4">
    <source>
        <dbReference type="EMBL" id="KKS90374.1"/>
    </source>
</evidence>
<comment type="function">
    <text evidence="3">A probable RNA chaperone. Forms a complex with KhpB which binds to cellular RNA and controls its expression. Plays a role in peptidoglycan (PG) homeostasis and cell length regulation.</text>
</comment>
<dbReference type="GO" id="GO:0005737">
    <property type="term" value="C:cytoplasm"/>
    <property type="evidence" value="ECO:0007669"/>
    <property type="project" value="UniProtKB-SubCell"/>
</dbReference>
<protein>
    <recommendedName>
        <fullName evidence="3">RNA-binding protein KhpA</fullName>
    </recommendedName>
    <alternativeName>
        <fullName evidence="3">KH-domain protein A</fullName>
    </alternativeName>
</protein>
<keyword evidence="2 3" id="KW-0694">RNA-binding</keyword>
<keyword evidence="3" id="KW-0133">Cell shape</keyword>
<dbReference type="GO" id="GO:0003723">
    <property type="term" value="F:RNA binding"/>
    <property type="evidence" value="ECO:0007669"/>
    <property type="project" value="UniProtKB-UniRule"/>
</dbReference>
<dbReference type="SUPFAM" id="SSF54814">
    <property type="entry name" value="Prokaryotic type KH domain (KH-domain type II)"/>
    <property type="match status" value="1"/>
</dbReference>
<accession>A0A0G1CXW3</accession>
<organism evidence="4 5">
    <name type="scientific">Candidatus Woesebacteria bacterium GW2011_GWA1_43_12</name>
    <dbReference type="NCBI Taxonomy" id="1618557"/>
    <lineage>
        <taxon>Bacteria</taxon>
        <taxon>Candidatus Woeseibacteriota</taxon>
    </lineage>
</organism>
<evidence type="ECO:0000313" key="5">
    <source>
        <dbReference type="Proteomes" id="UP000034669"/>
    </source>
</evidence>
<dbReference type="Gene3D" id="3.30.300.20">
    <property type="match status" value="1"/>
</dbReference>
<dbReference type="PANTHER" id="PTHR34654:SF1">
    <property type="entry name" value="RNA-BINDING PROTEIN KHPA"/>
    <property type="match status" value="1"/>
</dbReference>
<name>A0A0G1CXW3_9BACT</name>
<dbReference type="InterPro" id="IPR015946">
    <property type="entry name" value="KH_dom-like_a/b"/>
</dbReference>
<dbReference type="GO" id="GO:0071555">
    <property type="term" value="P:cell wall organization"/>
    <property type="evidence" value="ECO:0007669"/>
    <property type="project" value="UniProtKB-KW"/>
</dbReference>
<dbReference type="AlphaFoldDB" id="A0A0G1CXW3"/>
<dbReference type="GO" id="GO:0008360">
    <property type="term" value="P:regulation of cell shape"/>
    <property type="evidence" value="ECO:0007669"/>
    <property type="project" value="UniProtKB-KW"/>
</dbReference>
<comment type="caution">
    <text evidence="4">The sequence shown here is derived from an EMBL/GenBank/DDBJ whole genome shotgun (WGS) entry which is preliminary data.</text>
</comment>
<dbReference type="Pfam" id="PF13083">
    <property type="entry name" value="KH_KhpA-B"/>
    <property type="match status" value="1"/>
</dbReference>
<comment type="similarity">
    <text evidence="3">Belongs to the KhpA RNA-binding protein family.</text>
</comment>
<evidence type="ECO:0000256" key="1">
    <source>
        <dbReference type="ARBA" id="ARBA00022490"/>
    </source>
</evidence>
<comment type="subcellular location">
    <subcellularLocation>
        <location evidence="3">Cytoplasm</location>
    </subcellularLocation>
</comment>
<dbReference type="Proteomes" id="UP000034669">
    <property type="component" value="Unassembled WGS sequence"/>
</dbReference>
<keyword evidence="1 3" id="KW-0963">Cytoplasm</keyword>
<gene>
    <name evidence="3" type="primary">khpA</name>
    <name evidence="4" type="ORF">UV66_C0004G0016</name>
</gene>
<proteinExistence type="inferred from homology"/>
<comment type="subunit">
    <text evidence="3">Forms a complex with KhpB.</text>
</comment>
<sequence length="80" mass="8803">MKDTAQYLLSQIVTVPENISIELTEIDENTVKIIATVDQLDMGKVIGKGGRVIQAVRTLLSAAATKENKRVFFTLSEPQI</sequence>
<dbReference type="InterPro" id="IPR020627">
    <property type="entry name" value="KhpA"/>
</dbReference>
<evidence type="ECO:0000256" key="2">
    <source>
        <dbReference type="ARBA" id="ARBA00022884"/>
    </source>
</evidence>
<dbReference type="HAMAP" id="MF_00088">
    <property type="entry name" value="KhpA"/>
    <property type="match status" value="1"/>
</dbReference>
<keyword evidence="3" id="KW-0961">Cell wall biogenesis/degradation</keyword>
<dbReference type="GO" id="GO:0009252">
    <property type="term" value="P:peptidoglycan biosynthetic process"/>
    <property type="evidence" value="ECO:0007669"/>
    <property type="project" value="UniProtKB-UniRule"/>
</dbReference>
<dbReference type="PANTHER" id="PTHR34654">
    <property type="entry name" value="UPF0109 PROTEIN SCO5592"/>
    <property type="match status" value="1"/>
</dbReference>
<keyword evidence="3" id="KW-0143">Chaperone</keyword>
<reference evidence="4 5" key="1">
    <citation type="journal article" date="2015" name="Nature">
        <title>rRNA introns, odd ribosomes, and small enigmatic genomes across a large radiation of phyla.</title>
        <authorList>
            <person name="Brown C.T."/>
            <person name="Hug L.A."/>
            <person name="Thomas B.C."/>
            <person name="Sharon I."/>
            <person name="Castelle C.J."/>
            <person name="Singh A."/>
            <person name="Wilkins M.J."/>
            <person name="Williams K.H."/>
            <person name="Banfield J.F."/>
        </authorList>
    </citation>
    <scope>NUCLEOTIDE SEQUENCE [LARGE SCALE GENOMIC DNA]</scope>
</reference>
<dbReference type="CDD" id="cd22533">
    <property type="entry name" value="KH-II_YlqC-like"/>
    <property type="match status" value="1"/>
</dbReference>
<dbReference type="EMBL" id="LCFI01000004">
    <property type="protein sequence ID" value="KKS90374.1"/>
    <property type="molecule type" value="Genomic_DNA"/>
</dbReference>
<evidence type="ECO:0000256" key="3">
    <source>
        <dbReference type="HAMAP-Rule" id="MF_00088"/>
    </source>
</evidence>